<name>A0A974CVI5_XENLA</name>
<accession>A0A974CVI5</accession>
<dbReference type="Proteomes" id="UP000694892">
    <property type="component" value="Chromosome 5L"/>
</dbReference>
<evidence type="ECO:0000313" key="2">
    <source>
        <dbReference type="EMBL" id="OCT80218.1"/>
    </source>
</evidence>
<sequence>MFFLHIIYLFTVINLLYVMSVILLHFTYCWYMSKSQKHKLDSTLPQGQVNSSVTECCIRFLIMLIRL</sequence>
<keyword evidence="1" id="KW-0812">Transmembrane</keyword>
<evidence type="ECO:0000313" key="3">
    <source>
        <dbReference type="Proteomes" id="UP000694892"/>
    </source>
</evidence>
<keyword evidence="1" id="KW-0472">Membrane</keyword>
<evidence type="ECO:0000256" key="1">
    <source>
        <dbReference type="SAM" id="Phobius"/>
    </source>
</evidence>
<reference evidence="3" key="1">
    <citation type="journal article" date="2016" name="Nature">
        <title>Genome evolution in the allotetraploid frog Xenopus laevis.</title>
        <authorList>
            <person name="Session A.M."/>
            <person name="Uno Y."/>
            <person name="Kwon T."/>
            <person name="Chapman J.A."/>
            <person name="Toyoda A."/>
            <person name="Takahashi S."/>
            <person name="Fukui A."/>
            <person name="Hikosaka A."/>
            <person name="Suzuki A."/>
            <person name="Kondo M."/>
            <person name="van Heeringen S.J."/>
            <person name="Quigley I."/>
            <person name="Heinz S."/>
            <person name="Ogino H."/>
            <person name="Ochi H."/>
            <person name="Hellsten U."/>
            <person name="Lyons J.B."/>
            <person name="Simakov O."/>
            <person name="Putnam N."/>
            <person name="Stites J."/>
            <person name="Kuroki Y."/>
            <person name="Tanaka T."/>
            <person name="Michiue T."/>
            <person name="Watanabe M."/>
            <person name="Bogdanovic O."/>
            <person name="Lister R."/>
            <person name="Georgiou G."/>
            <person name="Paranjpe S.S."/>
            <person name="van Kruijsbergen I."/>
            <person name="Shu S."/>
            <person name="Carlson J."/>
            <person name="Kinoshita T."/>
            <person name="Ohta Y."/>
            <person name="Mawaribuchi S."/>
            <person name="Jenkins J."/>
            <person name="Grimwood J."/>
            <person name="Schmutz J."/>
            <person name="Mitros T."/>
            <person name="Mozaffari S.V."/>
            <person name="Suzuki Y."/>
            <person name="Haramoto Y."/>
            <person name="Yamamoto T.S."/>
            <person name="Takagi C."/>
            <person name="Heald R."/>
            <person name="Miller K."/>
            <person name="Haudenschild C."/>
            <person name="Kitzman J."/>
            <person name="Nakayama T."/>
            <person name="Izutsu Y."/>
            <person name="Robert J."/>
            <person name="Fortriede J."/>
            <person name="Burns K."/>
            <person name="Lotay V."/>
            <person name="Karimi K."/>
            <person name="Yasuoka Y."/>
            <person name="Dichmann D.S."/>
            <person name="Flajnik M.F."/>
            <person name="Houston D.W."/>
            <person name="Shendure J."/>
            <person name="DuPasquier L."/>
            <person name="Vize P.D."/>
            <person name="Zorn A.M."/>
            <person name="Ito M."/>
            <person name="Marcotte E.M."/>
            <person name="Wallingford J.B."/>
            <person name="Ito Y."/>
            <person name="Asashima M."/>
            <person name="Ueno N."/>
            <person name="Matsuda Y."/>
            <person name="Veenstra G.J."/>
            <person name="Fujiyama A."/>
            <person name="Harland R.M."/>
            <person name="Taira M."/>
            <person name="Rokhsar D.S."/>
        </authorList>
    </citation>
    <scope>NUCLEOTIDE SEQUENCE [LARGE SCALE GENOMIC DNA]</scope>
    <source>
        <strain evidence="3">J</strain>
    </source>
</reference>
<proteinExistence type="predicted"/>
<keyword evidence="1" id="KW-1133">Transmembrane helix</keyword>
<protein>
    <submittedName>
        <fullName evidence="2">Uncharacterized protein</fullName>
    </submittedName>
</protein>
<dbReference type="EMBL" id="CM004474">
    <property type="protein sequence ID" value="OCT80218.1"/>
    <property type="molecule type" value="Genomic_DNA"/>
</dbReference>
<dbReference type="AlphaFoldDB" id="A0A974CVI5"/>
<gene>
    <name evidence="2" type="ORF">XELAEV_18027029mg</name>
</gene>
<organism evidence="2 3">
    <name type="scientific">Xenopus laevis</name>
    <name type="common">African clawed frog</name>
    <dbReference type="NCBI Taxonomy" id="8355"/>
    <lineage>
        <taxon>Eukaryota</taxon>
        <taxon>Metazoa</taxon>
        <taxon>Chordata</taxon>
        <taxon>Craniata</taxon>
        <taxon>Vertebrata</taxon>
        <taxon>Euteleostomi</taxon>
        <taxon>Amphibia</taxon>
        <taxon>Batrachia</taxon>
        <taxon>Anura</taxon>
        <taxon>Pipoidea</taxon>
        <taxon>Pipidae</taxon>
        <taxon>Xenopodinae</taxon>
        <taxon>Xenopus</taxon>
        <taxon>Xenopus</taxon>
    </lineage>
</organism>
<feature type="transmembrane region" description="Helical" evidence="1">
    <location>
        <begin position="6"/>
        <end position="31"/>
    </location>
</feature>